<sequence length="151" mass="17352">MLPNMLLEKGEVEMVGVYPKYMSPQYDVMDGLYLTRKVVAIRAFHQARGIDDVWRKVWSLDKGRYLLRIYGHFLGHRGQTCVVSPCYAQTADIYAKEASGLNRISLLLCVAEGIKILHSLNITHGWIRASNIFLTDDRRPLLKLRTQRFGI</sequence>
<dbReference type="Gene3D" id="1.10.510.10">
    <property type="entry name" value="Transferase(Phosphotransferase) domain 1"/>
    <property type="match status" value="1"/>
</dbReference>
<organism evidence="2 3">
    <name type="scientific">Heliocybe sulcata</name>
    <dbReference type="NCBI Taxonomy" id="5364"/>
    <lineage>
        <taxon>Eukaryota</taxon>
        <taxon>Fungi</taxon>
        <taxon>Dikarya</taxon>
        <taxon>Basidiomycota</taxon>
        <taxon>Agaricomycotina</taxon>
        <taxon>Agaricomycetes</taxon>
        <taxon>Gloeophyllales</taxon>
        <taxon>Gloeophyllaceae</taxon>
        <taxon>Heliocybe</taxon>
    </lineage>
</organism>
<protein>
    <recommendedName>
        <fullName evidence="1">Protein kinase domain-containing protein</fullName>
    </recommendedName>
</protein>
<dbReference type="GO" id="GO:0004672">
    <property type="term" value="F:protein kinase activity"/>
    <property type="evidence" value="ECO:0007669"/>
    <property type="project" value="InterPro"/>
</dbReference>
<dbReference type="EMBL" id="ML213503">
    <property type="protein sequence ID" value="TFK56349.1"/>
    <property type="molecule type" value="Genomic_DNA"/>
</dbReference>
<dbReference type="InterPro" id="IPR000719">
    <property type="entry name" value="Prot_kinase_dom"/>
</dbReference>
<feature type="domain" description="Protein kinase" evidence="1">
    <location>
        <begin position="1"/>
        <end position="151"/>
    </location>
</feature>
<dbReference type="InterPro" id="IPR011009">
    <property type="entry name" value="Kinase-like_dom_sf"/>
</dbReference>
<evidence type="ECO:0000313" key="2">
    <source>
        <dbReference type="EMBL" id="TFK56349.1"/>
    </source>
</evidence>
<dbReference type="Proteomes" id="UP000305948">
    <property type="component" value="Unassembled WGS sequence"/>
</dbReference>
<dbReference type="PROSITE" id="PS50011">
    <property type="entry name" value="PROTEIN_KINASE_DOM"/>
    <property type="match status" value="1"/>
</dbReference>
<evidence type="ECO:0000259" key="1">
    <source>
        <dbReference type="PROSITE" id="PS50011"/>
    </source>
</evidence>
<dbReference type="SUPFAM" id="SSF56112">
    <property type="entry name" value="Protein kinase-like (PK-like)"/>
    <property type="match status" value="1"/>
</dbReference>
<keyword evidence="3" id="KW-1185">Reference proteome</keyword>
<dbReference type="STRING" id="5364.A0A5C3NEL3"/>
<dbReference type="AlphaFoldDB" id="A0A5C3NEL3"/>
<gene>
    <name evidence="2" type="ORF">OE88DRAFT_3673</name>
</gene>
<proteinExistence type="predicted"/>
<accession>A0A5C3NEL3</accession>
<dbReference type="GO" id="GO:0005524">
    <property type="term" value="F:ATP binding"/>
    <property type="evidence" value="ECO:0007669"/>
    <property type="project" value="InterPro"/>
</dbReference>
<reference evidence="2 3" key="1">
    <citation type="journal article" date="2019" name="Nat. Ecol. Evol.">
        <title>Megaphylogeny resolves global patterns of mushroom evolution.</title>
        <authorList>
            <person name="Varga T."/>
            <person name="Krizsan K."/>
            <person name="Foldi C."/>
            <person name="Dima B."/>
            <person name="Sanchez-Garcia M."/>
            <person name="Sanchez-Ramirez S."/>
            <person name="Szollosi G.J."/>
            <person name="Szarkandi J.G."/>
            <person name="Papp V."/>
            <person name="Albert L."/>
            <person name="Andreopoulos W."/>
            <person name="Angelini C."/>
            <person name="Antonin V."/>
            <person name="Barry K.W."/>
            <person name="Bougher N.L."/>
            <person name="Buchanan P."/>
            <person name="Buyck B."/>
            <person name="Bense V."/>
            <person name="Catcheside P."/>
            <person name="Chovatia M."/>
            <person name="Cooper J."/>
            <person name="Damon W."/>
            <person name="Desjardin D."/>
            <person name="Finy P."/>
            <person name="Geml J."/>
            <person name="Haridas S."/>
            <person name="Hughes K."/>
            <person name="Justo A."/>
            <person name="Karasinski D."/>
            <person name="Kautmanova I."/>
            <person name="Kiss B."/>
            <person name="Kocsube S."/>
            <person name="Kotiranta H."/>
            <person name="LaButti K.M."/>
            <person name="Lechner B.E."/>
            <person name="Liimatainen K."/>
            <person name="Lipzen A."/>
            <person name="Lukacs Z."/>
            <person name="Mihaltcheva S."/>
            <person name="Morgado L.N."/>
            <person name="Niskanen T."/>
            <person name="Noordeloos M.E."/>
            <person name="Ohm R.A."/>
            <person name="Ortiz-Santana B."/>
            <person name="Ovrebo C."/>
            <person name="Racz N."/>
            <person name="Riley R."/>
            <person name="Savchenko A."/>
            <person name="Shiryaev A."/>
            <person name="Soop K."/>
            <person name="Spirin V."/>
            <person name="Szebenyi C."/>
            <person name="Tomsovsky M."/>
            <person name="Tulloss R.E."/>
            <person name="Uehling J."/>
            <person name="Grigoriev I.V."/>
            <person name="Vagvolgyi C."/>
            <person name="Papp T."/>
            <person name="Martin F.M."/>
            <person name="Miettinen O."/>
            <person name="Hibbett D.S."/>
            <person name="Nagy L.G."/>
        </authorList>
    </citation>
    <scope>NUCLEOTIDE SEQUENCE [LARGE SCALE GENOMIC DNA]</scope>
    <source>
        <strain evidence="2 3">OMC1185</strain>
    </source>
</reference>
<dbReference type="OrthoDB" id="4062651at2759"/>
<evidence type="ECO:0000313" key="3">
    <source>
        <dbReference type="Proteomes" id="UP000305948"/>
    </source>
</evidence>
<name>A0A5C3NEL3_9AGAM</name>